<dbReference type="AlphaFoldDB" id="A0A9D2NXX4"/>
<organism evidence="1 2">
    <name type="scientific">Candidatus Mediterraneibacter faecigallinarum</name>
    <dbReference type="NCBI Taxonomy" id="2838669"/>
    <lineage>
        <taxon>Bacteria</taxon>
        <taxon>Bacillati</taxon>
        <taxon>Bacillota</taxon>
        <taxon>Clostridia</taxon>
        <taxon>Lachnospirales</taxon>
        <taxon>Lachnospiraceae</taxon>
        <taxon>Mediterraneibacter</taxon>
    </lineage>
</organism>
<keyword evidence="1" id="KW-0418">Kinase</keyword>
<comment type="caution">
    <text evidence="1">The sequence shown here is derived from an EMBL/GenBank/DDBJ whole genome shotgun (WGS) entry which is preliminary data.</text>
</comment>
<dbReference type="Proteomes" id="UP000823894">
    <property type="component" value="Unassembled WGS sequence"/>
</dbReference>
<sequence>MENKNKYVVTITRQFGSLGRPIARLMSQKLGIDYFDRDIVEEASRKLNLPVSRIDELEERAEKSTRNGFMRMMYPLGTQVSSVQDKVFETQKNIMQFFAERESCIIVGRCSDFIFSDRPDSMHIYIYAPYNARVRNCIQNLKLEEQEAKKMIRSVDEAREQYHLHYAGFRPEDQRFKNIMIDSSMFGMERTADFLVDAVKRRFRLTD</sequence>
<dbReference type="InterPro" id="IPR027417">
    <property type="entry name" value="P-loop_NTPase"/>
</dbReference>
<reference evidence="1" key="1">
    <citation type="journal article" date="2021" name="PeerJ">
        <title>Extensive microbial diversity within the chicken gut microbiome revealed by metagenomics and culture.</title>
        <authorList>
            <person name="Gilroy R."/>
            <person name="Ravi A."/>
            <person name="Getino M."/>
            <person name="Pursley I."/>
            <person name="Horton D.L."/>
            <person name="Alikhan N.F."/>
            <person name="Baker D."/>
            <person name="Gharbi K."/>
            <person name="Hall N."/>
            <person name="Watson M."/>
            <person name="Adriaenssens E.M."/>
            <person name="Foster-Nyarko E."/>
            <person name="Jarju S."/>
            <person name="Secka A."/>
            <person name="Antonio M."/>
            <person name="Oren A."/>
            <person name="Chaudhuri R.R."/>
            <person name="La Ragione R."/>
            <person name="Hildebrand F."/>
            <person name="Pallen M.J."/>
        </authorList>
    </citation>
    <scope>NUCLEOTIDE SEQUENCE</scope>
    <source>
        <strain evidence="1">ChiGjej1B1-1692</strain>
    </source>
</reference>
<gene>
    <name evidence="1" type="ORF">H9757_10435</name>
</gene>
<keyword evidence="1" id="KW-0808">Transferase</keyword>
<name>A0A9D2NXX4_9FIRM</name>
<accession>A0A9D2NXX4</accession>
<evidence type="ECO:0000313" key="1">
    <source>
        <dbReference type="EMBL" id="HJC39458.1"/>
    </source>
</evidence>
<reference evidence="1" key="2">
    <citation type="submission" date="2021-04" db="EMBL/GenBank/DDBJ databases">
        <authorList>
            <person name="Gilroy R."/>
        </authorList>
    </citation>
    <scope>NUCLEOTIDE SEQUENCE</scope>
    <source>
        <strain evidence="1">ChiGjej1B1-1692</strain>
    </source>
</reference>
<dbReference type="GO" id="GO:0016301">
    <property type="term" value="F:kinase activity"/>
    <property type="evidence" value="ECO:0007669"/>
    <property type="project" value="UniProtKB-KW"/>
</dbReference>
<dbReference type="Pfam" id="PF13189">
    <property type="entry name" value="Cytidylate_kin2"/>
    <property type="match status" value="1"/>
</dbReference>
<evidence type="ECO:0000313" key="2">
    <source>
        <dbReference type="Proteomes" id="UP000823894"/>
    </source>
</evidence>
<dbReference type="EMBL" id="DWWK01000167">
    <property type="protein sequence ID" value="HJC39458.1"/>
    <property type="molecule type" value="Genomic_DNA"/>
</dbReference>
<proteinExistence type="predicted"/>
<dbReference type="Gene3D" id="3.40.50.300">
    <property type="entry name" value="P-loop containing nucleotide triphosphate hydrolases"/>
    <property type="match status" value="1"/>
</dbReference>
<protein>
    <submittedName>
        <fullName evidence="1">Cytidylate kinase-like family protein</fullName>
    </submittedName>
</protein>